<sequence length="262" mass="29826">FNMKYLITFILLFFVPVAEATTAPDWVLGKGHPKYNTVEYIIGIGHSDKSTVSASESARADLIKNIRVKVSSVLKDYTSTDKSFAESSIVSESEFLLEGSQVKDGWYDEEKDIFYSFAVIKRSYVADTLMEMIGVLVSKNDLTLRQADTFFNDGNVLKALIYYYDGYVESSKIAPYIRTYNSVVLSSNKMGLGLDYSLLFREKIQNIVDNITLNPVNQSMTDDIVDFRVKVLYRKSPIEFPVKFYSMGKHYTHKQLCKKEGC</sequence>
<feature type="non-terminal residue" evidence="1">
    <location>
        <position position="1"/>
    </location>
</feature>
<gene>
    <name evidence="1" type="ORF">METZ01_LOCUS437598</name>
</gene>
<reference evidence="1" key="1">
    <citation type="submission" date="2018-05" db="EMBL/GenBank/DDBJ databases">
        <authorList>
            <person name="Lanie J.A."/>
            <person name="Ng W.-L."/>
            <person name="Kazmierczak K.M."/>
            <person name="Andrzejewski T.M."/>
            <person name="Davidsen T.M."/>
            <person name="Wayne K.J."/>
            <person name="Tettelin H."/>
            <person name="Glass J.I."/>
            <person name="Rusch D."/>
            <person name="Podicherti R."/>
            <person name="Tsui H.-C.T."/>
            <person name="Winkler M.E."/>
        </authorList>
    </citation>
    <scope>NUCLEOTIDE SEQUENCE</scope>
</reference>
<organism evidence="1">
    <name type="scientific">marine metagenome</name>
    <dbReference type="NCBI Taxonomy" id="408172"/>
    <lineage>
        <taxon>unclassified sequences</taxon>
        <taxon>metagenomes</taxon>
        <taxon>ecological metagenomes</taxon>
    </lineage>
</organism>
<proteinExistence type="predicted"/>
<evidence type="ECO:0000313" key="1">
    <source>
        <dbReference type="EMBL" id="SVD84744.1"/>
    </source>
</evidence>
<dbReference type="EMBL" id="UINC01177222">
    <property type="protein sequence ID" value="SVD84744.1"/>
    <property type="molecule type" value="Genomic_DNA"/>
</dbReference>
<protein>
    <recommendedName>
        <fullName evidence="2">LPP20 lipoprotein</fullName>
    </recommendedName>
</protein>
<dbReference type="AlphaFoldDB" id="A0A382YNF3"/>
<evidence type="ECO:0008006" key="2">
    <source>
        <dbReference type="Google" id="ProtNLM"/>
    </source>
</evidence>
<dbReference type="Gene3D" id="3.10.28.20">
    <property type="entry name" value="Acetamidase/Formamidase-like domains"/>
    <property type="match status" value="1"/>
</dbReference>
<accession>A0A382YNF3</accession>
<name>A0A382YNF3_9ZZZZ</name>
<feature type="non-terminal residue" evidence="1">
    <location>
        <position position="262"/>
    </location>
</feature>